<dbReference type="PANTHER" id="PTHR21090">
    <property type="entry name" value="AROM/DEHYDROQUINATE SYNTHASE"/>
    <property type="match status" value="1"/>
</dbReference>
<keyword evidence="3" id="KW-0808">Transferase</keyword>
<dbReference type="SUPFAM" id="SSF55205">
    <property type="entry name" value="EPT/RTPC-like"/>
    <property type="match status" value="1"/>
</dbReference>
<evidence type="ECO:0000256" key="4">
    <source>
        <dbReference type="ARBA" id="ARBA00023141"/>
    </source>
</evidence>
<dbReference type="GO" id="GO:0009073">
    <property type="term" value="P:aromatic amino acid family biosynthetic process"/>
    <property type="evidence" value="ECO:0007669"/>
    <property type="project" value="UniProtKB-KW"/>
</dbReference>
<organism evidence="6">
    <name type="scientific">Caldithrix abyssi</name>
    <dbReference type="NCBI Taxonomy" id="187145"/>
    <lineage>
        <taxon>Bacteria</taxon>
        <taxon>Pseudomonadati</taxon>
        <taxon>Calditrichota</taxon>
        <taxon>Calditrichia</taxon>
        <taxon>Calditrichales</taxon>
        <taxon>Calditrichaceae</taxon>
        <taxon>Caldithrix</taxon>
    </lineage>
</organism>
<dbReference type="InterPro" id="IPR036968">
    <property type="entry name" value="Enolpyruvate_Tfrase_sf"/>
</dbReference>
<sequence length="272" mass="30164">LRGITYQLPVASAQVKSAVLLAGLFAEGKTTVIENLTSRDHTERLLKLPVEFDDQGRKLIFSWFGLPIPDISMKIPGDFSSAAFFMVGALLLPGSHVTIRNISLNPTRTGFLKVLELMGAKVEINQIQQEPEPAGDISLGWQKLHNIEIPIELVPNIIDEIPVLAILATRSEGTMILHHARELRFKESDRIKAIVENLRRLGIHCEEFEDGFSISGPQQFKAGKIKTFGDHRIAMSFAIANLVSDEAIELDDPACVAVSFPNFFEILKKVVK</sequence>
<dbReference type="FunFam" id="3.65.10.10:FF:000006">
    <property type="entry name" value="3-phosphoshikimate 1-carboxyvinyltransferase"/>
    <property type="match status" value="1"/>
</dbReference>
<dbReference type="InterPro" id="IPR001986">
    <property type="entry name" value="Enolpyruvate_Tfrase_dom"/>
</dbReference>
<evidence type="ECO:0000256" key="2">
    <source>
        <dbReference type="ARBA" id="ARBA00022605"/>
    </source>
</evidence>
<protein>
    <submittedName>
        <fullName evidence="6">3-phosphoshikimate 1-carboxyvinyltransferase</fullName>
    </submittedName>
</protein>
<comment type="caution">
    <text evidence="6">The sequence shown here is derived from an EMBL/GenBank/DDBJ whole genome shotgun (WGS) entry which is preliminary data.</text>
</comment>
<dbReference type="InterPro" id="IPR023193">
    <property type="entry name" value="EPSP_synthase_CS"/>
</dbReference>
<dbReference type="GO" id="GO:0003866">
    <property type="term" value="F:3-phosphoshikimate 1-carboxyvinyltransferase activity"/>
    <property type="evidence" value="ECO:0007669"/>
    <property type="project" value="TreeGrafter"/>
</dbReference>
<dbReference type="Gene3D" id="3.65.10.10">
    <property type="entry name" value="Enolpyruvate transferase domain"/>
    <property type="match status" value="2"/>
</dbReference>
<keyword evidence="1" id="KW-0963">Cytoplasm</keyword>
<name>A0A7V5H766_CALAY</name>
<dbReference type="PROSITE" id="PS00885">
    <property type="entry name" value="EPSP_SYNTHASE_2"/>
    <property type="match status" value="1"/>
</dbReference>
<dbReference type="GO" id="GO:0009423">
    <property type="term" value="P:chorismate biosynthetic process"/>
    <property type="evidence" value="ECO:0007669"/>
    <property type="project" value="TreeGrafter"/>
</dbReference>
<keyword evidence="2" id="KW-0028">Amino-acid biosynthesis</keyword>
<dbReference type="GO" id="GO:0008652">
    <property type="term" value="P:amino acid biosynthetic process"/>
    <property type="evidence" value="ECO:0007669"/>
    <property type="project" value="UniProtKB-KW"/>
</dbReference>
<accession>A0A7V5H766</accession>
<dbReference type="Proteomes" id="UP000886111">
    <property type="component" value="Unassembled WGS sequence"/>
</dbReference>
<dbReference type="AlphaFoldDB" id="A0A7V5H766"/>
<dbReference type="Pfam" id="PF00275">
    <property type="entry name" value="EPSP_synthase"/>
    <property type="match status" value="1"/>
</dbReference>
<gene>
    <name evidence="6" type="ORF">ENL21_08165</name>
</gene>
<evidence type="ECO:0000256" key="3">
    <source>
        <dbReference type="ARBA" id="ARBA00022679"/>
    </source>
</evidence>
<evidence type="ECO:0000313" key="6">
    <source>
        <dbReference type="EMBL" id="HHE55743.1"/>
    </source>
</evidence>
<reference evidence="6" key="1">
    <citation type="journal article" date="2020" name="mSystems">
        <title>Genome- and Community-Level Interaction Insights into Carbon Utilization and Element Cycling Functions of Hydrothermarchaeota in Hydrothermal Sediment.</title>
        <authorList>
            <person name="Zhou Z."/>
            <person name="Liu Y."/>
            <person name="Xu W."/>
            <person name="Pan J."/>
            <person name="Luo Z.H."/>
            <person name="Li M."/>
        </authorList>
    </citation>
    <scope>NUCLEOTIDE SEQUENCE [LARGE SCALE GENOMIC DNA]</scope>
    <source>
        <strain evidence="6">HyVt-76</strain>
    </source>
</reference>
<proteinExistence type="predicted"/>
<dbReference type="InterPro" id="IPR013792">
    <property type="entry name" value="RNA3'P_cycl/enolpyr_Trfase_a/b"/>
</dbReference>
<feature type="domain" description="Enolpyruvate transferase" evidence="5">
    <location>
        <begin position="1"/>
        <end position="267"/>
    </location>
</feature>
<dbReference type="EMBL" id="DRTD01000602">
    <property type="protein sequence ID" value="HHE55743.1"/>
    <property type="molecule type" value="Genomic_DNA"/>
</dbReference>
<keyword evidence="4" id="KW-0057">Aromatic amino acid biosynthesis</keyword>
<dbReference type="PANTHER" id="PTHR21090:SF5">
    <property type="entry name" value="PENTAFUNCTIONAL AROM POLYPEPTIDE"/>
    <property type="match status" value="1"/>
</dbReference>
<evidence type="ECO:0000259" key="5">
    <source>
        <dbReference type="Pfam" id="PF00275"/>
    </source>
</evidence>
<evidence type="ECO:0000256" key="1">
    <source>
        <dbReference type="ARBA" id="ARBA00022490"/>
    </source>
</evidence>
<feature type="non-terminal residue" evidence="6">
    <location>
        <position position="1"/>
    </location>
</feature>